<evidence type="ECO:0000313" key="1">
    <source>
        <dbReference type="EMBL" id="BAT11670.1"/>
    </source>
</evidence>
<reference evidence="2" key="1">
    <citation type="journal article" date="2005" name="Nature">
        <title>The map-based sequence of the rice genome.</title>
        <authorList>
            <consortium name="International rice genome sequencing project (IRGSP)"/>
            <person name="Matsumoto T."/>
            <person name="Wu J."/>
            <person name="Kanamori H."/>
            <person name="Katayose Y."/>
            <person name="Fujisawa M."/>
            <person name="Namiki N."/>
            <person name="Mizuno H."/>
            <person name="Yamamoto K."/>
            <person name="Antonio B.A."/>
            <person name="Baba T."/>
            <person name="Sakata K."/>
            <person name="Nagamura Y."/>
            <person name="Aoki H."/>
            <person name="Arikawa K."/>
            <person name="Arita K."/>
            <person name="Bito T."/>
            <person name="Chiden Y."/>
            <person name="Fujitsuka N."/>
            <person name="Fukunaka R."/>
            <person name="Hamada M."/>
            <person name="Harada C."/>
            <person name="Hayashi A."/>
            <person name="Hijishita S."/>
            <person name="Honda M."/>
            <person name="Hosokawa S."/>
            <person name="Ichikawa Y."/>
            <person name="Idonuma A."/>
            <person name="Iijima M."/>
            <person name="Ikeda M."/>
            <person name="Ikeno M."/>
            <person name="Ito K."/>
            <person name="Ito S."/>
            <person name="Ito T."/>
            <person name="Ito Y."/>
            <person name="Ito Y."/>
            <person name="Iwabuchi A."/>
            <person name="Kamiya K."/>
            <person name="Karasawa W."/>
            <person name="Kurita K."/>
            <person name="Katagiri S."/>
            <person name="Kikuta A."/>
            <person name="Kobayashi H."/>
            <person name="Kobayashi N."/>
            <person name="Machita K."/>
            <person name="Maehara T."/>
            <person name="Masukawa M."/>
            <person name="Mizubayashi T."/>
            <person name="Mukai Y."/>
            <person name="Nagasaki H."/>
            <person name="Nagata Y."/>
            <person name="Naito S."/>
            <person name="Nakashima M."/>
            <person name="Nakama Y."/>
            <person name="Nakamichi Y."/>
            <person name="Nakamura M."/>
            <person name="Meguro A."/>
            <person name="Negishi M."/>
            <person name="Ohta I."/>
            <person name="Ohta T."/>
            <person name="Okamoto M."/>
            <person name="Ono N."/>
            <person name="Saji S."/>
            <person name="Sakaguchi M."/>
            <person name="Sakai K."/>
            <person name="Shibata M."/>
            <person name="Shimokawa T."/>
            <person name="Song J."/>
            <person name="Takazaki Y."/>
            <person name="Terasawa K."/>
            <person name="Tsugane M."/>
            <person name="Tsuji K."/>
            <person name="Ueda S."/>
            <person name="Waki K."/>
            <person name="Yamagata H."/>
            <person name="Yamamoto M."/>
            <person name="Yamamoto S."/>
            <person name="Yamane H."/>
            <person name="Yoshiki S."/>
            <person name="Yoshihara R."/>
            <person name="Yukawa K."/>
            <person name="Zhong H."/>
            <person name="Yano M."/>
            <person name="Yuan Q."/>
            <person name="Ouyang S."/>
            <person name="Liu J."/>
            <person name="Jones K.M."/>
            <person name="Gansberger K."/>
            <person name="Moffat K."/>
            <person name="Hill J."/>
            <person name="Bera J."/>
            <person name="Fadrosh D."/>
            <person name="Jin S."/>
            <person name="Johri S."/>
            <person name="Kim M."/>
            <person name="Overton L."/>
            <person name="Reardon M."/>
            <person name="Tsitrin T."/>
            <person name="Vuong H."/>
            <person name="Weaver B."/>
            <person name="Ciecko A."/>
            <person name="Tallon L."/>
            <person name="Jackson J."/>
            <person name="Pai G."/>
            <person name="Aken S.V."/>
            <person name="Utterback T."/>
            <person name="Reidmuller S."/>
            <person name="Feldblyum T."/>
            <person name="Hsiao J."/>
            <person name="Zismann V."/>
            <person name="Iobst S."/>
            <person name="de Vazeille A.R."/>
            <person name="Buell C.R."/>
            <person name="Ying K."/>
            <person name="Li Y."/>
            <person name="Lu T."/>
            <person name="Huang Y."/>
            <person name="Zhao Q."/>
            <person name="Feng Q."/>
            <person name="Zhang L."/>
            <person name="Zhu J."/>
            <person name="Weng Q."/>
            <person name="Mu J."/>
            <person name="Lu Y."/>
            <person name="Fan D."/>
            <person name="Liu Y."/>
            <person name="Guan J."/>
            <person name="Zhang Y."/>
            <person name="Yu S."/>
            <person name="Liu X."/>
            <person name="Zhang Y."/>
            <person name="Hong G."/>
            <person name="Han B."/>
            <person name="Choisne N."/>
            <person name="Demange N."/>
            <person name="Orjeda G."/>
            <person name="Samain S."/>
            <person name="Cattolico L."/>
            <person name="Pelletier E."/>
            <person name="Couloux A."/>
            <person name="Segurens B."/>
            <person name="Wincker P."/>
            <person name="D'Hont A."/>
            <person name="Scarpelli C."/>
            <person name="Weissenbach J."/>
            <person name="Salanoubat M."/>
            <person name="Quetier F."/>
            <person name="Yu Y."/>
            <person name="Kim H.R."/>
            <person name="Rambo T."/>
            <person name="Currie J."/>
            <person name="Collura K."/>
            <person name="Luo M."/>
            <person name="Yang T."/>
            <person name="Ammiraju J.S.S."/>
            <person name="Engler F."/>
            <person name="Soderlund C."/>
            <person name="Wing R.A."/>
            <person name="Palmer L.E."/>
            <person name="de la Bastide M."/>
            <person name="Spiegel L."/>
            <person name="Nascimento L."/>
            <person name="Zutavern T."/>
            <person name="O'Shaughnessy A."/>
            <person name="Dike S."/>
            <person name="Dedhia N."/>
            <person name="Preston R."/>
            <person name="Balija V."/>
            <person name="McCombie W.R."/>
            <person name="Chow T."/>
            <person name="Chen H."/>
            <person name="Chung M."/>
            <person name="Chen C."/>
            <person name="Shaw J."/>
            <person name="Wu H."/>
            <person name="Hsiao K."/>
            <person name="Chao Y."/>
            <person name="Chu M."/>
            <person name="Cheng C."/>
            <person name="Hour A."/>
            <person name="Lee P."/>
            <person name="Lin S."/>
            <person name="Lin Y."/>
            <person name="Liou J."/>
            <person name="Liu S."/>
            <person name="Hsing Y."/>
            <person name="Raghuvanshi S."/>
            <person name="Mohanty A."/>
            <person name="Bharti A.K."/>
            <person name="Gaur A."/>
            <person name="Gupta V."/>
            <person name="Kumar D."/>
            <person name="Ravi V."/>
            <person name="Vij S."/>
            <person name="Kapur A."/>
            <person name="Khurana P."/>
            <person name="Khurana P."/>
            <person name="Khurana J.P."/>
            <person name="Tyagi A.K."/>
            <person name="Gaikwad K."/>
            <person name="Singh A."/>
            <person name="Dalal V."/>
            <person name="Srivastava S."/>
            <person name="Dixit A."/>
            <person name="Pal A.K."/>
            <person name="Ghazi I.A."/>
            <person name="Yadav M."/>
            <person name="Pandit A."/>
            <person name="Bhargava A."/>
            <person name="Sureshbabu K."/>
            <person name="Batra K."/>
            <person name="Sharma T.R."/>
            <person name="Mohapatra T."/>
            <person name="Singh N.K."/>
            <person name="Messing J."/>
            <person name="Nelson A.B."/>
            <person name="Fuks G."/>
            <person name="Kavchok S."/>
            <person name="Keizer G."/>
            <person name="Linton E."/>
            <person name="Llaca V."/>
            <person name="Song R."/>
            <person name="Tanyolac B."/>
            <person name="Young S."/>
            <person name="Ho-Il K."/>
            <person name="Hahn J.H."/>
            <person name="Sangsakoo G."/>
            <person name="Vanavichit A."/>
            <person name="de Mattos Luiz.A.T."/>
            <person name="Zimmer P.D."/>
            <person name="Malone G."/>
            <person name="Dellagostin O."/>
            <person name="de Oliveira A.C."/>
            <person name="Bevan M."/>
            <person name="Bancroft I."/>
            <person name="Minx P."/>
            <person name="Cordum H."/>
            <person name="Wilson R."/>
            <person name="Cheng Z."/>
            <person name="Jin W."/>
            <person name="Jiang J."/>
            <person name="Leong S.A."/>
            <person name="Iwama H."/>
            <person name="Gojobori T."/>
            <person name="Itoh T."/>
            <person name="Niimura Y."/>
            <person name="Fujii Y."/>
            <person name="Habara T."/>
            <person name="Sakai H."/>
            <person name="Sato Y."/>
            <person name="Wilson G."/>
            <person name="Kumar K."/>
            <person name="McCouch S."/>
            <person name="Juretic N."/>
            <person name="Hoen D."/>
            <person name="Wright S."/>
            <person name="Bruskiewich R."/>
            <person name="Bureau T."/>
            <person name="Miyao A."/>
            <person name="Hirochika H."/>
            <person name="Nishikawa T."/>
            <person name="Kadowaki K."/>
            <person name="Sugiura M."/>
            <person name="Burr B."/>
            <person name="Sasaki T."/>
        </authorList>
    </citation>
    <scope>NUCLEOTIDE SEQUENCE [LARGE SCALE GENOMIC DNA]</scope>
    <source>
        <strain evidence="2">cv. Nipponbare</strain>
    </source>
</reference>
<dbReference type="EMBL" id="AP014966">
    <property type="protein sequence ID" value="BAT11670.1"/>
    <property type="molecule type" value="Genomic_DNA"/>
</dbReference>
<keyword evidence="2" id="KW-1185">Reference proteome</keyword>
<name>A0A0P0XW94_ORYSJ</name>
<dbReference type="Proteomes" id="UP000059680">
    <property type="component" value="Chromosome 10"/>
</dbReference>
<protein>
    <submittedName>
        <fullName evidence="1">Os10g0517050 protein</fullName>
    </submittedName>
</protein>
<sequence length="45" mass="5018">MLSGSRSHAPCGFEDDLCKVFHSSHPWDLGPGFIPLRDSFKTLDL</sequence>
<dbReference type="AlphaFoldDB" id="A0A0P0XW94"/>
<dbReference type="InParanoid" id="A0A0P0XW94"/>
<organism evidence="1 2">
    <name type="scientific">Oryza sativa subsp. japonica</name>
    <name type="common">Rice</name>
    <dbReference type="NCBI Taxonomy" id="39947"/>
    <lineage>
        <taxon>Eukaryota</taxon>
        <taxon>Viridiplantae</taxon>
        <taxon>Streptophyta</taxon>
        <taxon>Embryophyta</taxon>
        <taxon>Tracheophyta</taxon>
        <taxon>Spermatophyta</taxon>
        <taxon>Magnoliopsida</taxon>
        <taxon>Liliopsida</taxon>
        <taxon>Poales</taxon>
        <taxon>Poaceae</taxon>
        <taxon>BOP clade</taxon>
        <taxon>Oryzoideae</taxon>
        <taxon>Oryzeae</taxon>
        <taxon>Oryzinae</taxon>
        <taxon>Oryza</taxon>
        <taxon>Oryza sativa</taxon>
    </lineage>
</organism>
<gene>
    <name evidence="1" type="ordered locus">Os10g0517050</name>
    <name evidence="1" type="ORF">OSNPB_100517050</name>
</gene>
<accession>A0A0P0XW94</accession>
<reference evidence="1 2" key="2">
    <citation type="journal article" date="2013" name="Plant Cell Physiol.">
        <title>Rice Annotation Project Database (RAP-DB): an integrative and interactive database for rice genomics.</title>
        <authorList>
            <person name="Sakai H."/>
            <person name="Lee S.S."/>
            <person name="Tanaka T."/>
            <person name="Numa H."/>
            <person name="Kim J."/>
            <person name="Kawahara Y."/>
            <person name="Wakimoto H."/>
            <person name="Yang C.C."/>
            <person name="Iwamoto M."/>
            <person name="Abe T."/>
            <person name="Yamada Y."/>
            <person name="Muto A."/>
            <person name="Inokuchi H."/>
            <person name="Ikemura T."/>
            <person name="Matsumoto T."/>
            <person name="Sasaki T."/>
            <person name="Itoh T."/>
        </authorList>
    </citation>
    <scope>NUCLEOTIDE SEQUENCE [LARGE SCALE GENOMIC DNA]</scope>
    <source>
        <strain evidence="2">cv. Nipponbare</strain>
    </source>
</reference>
<dbReference type="Gramene" id="Os10t0517050-01">
    <property type="protein sequence ID" value="Os10t0517050-01"/>
    <property type="gene ID" value="Os10g0517050"/>
</dbReference>
<evidence type="ECO:0000313" key="2">
    <source>
        <dbReference type="Proteomes" id="UP000059680"/>
    </source>
</evidence>
<proteinExistence type="predicted"/>
<reference evidence="1 2" key="3">
    <citation type="journal article" date="2013" name="Rice">
        <title>Improvement of the Oryza sativa Nipponbare reference genome using next generation sequence and optical map data.</title>
        <authorList>
            <person name="Kawahara Y."/>
            <person name="de la Bastide M."/>
            <person name="Hamilton J.P."/>
            <person name="Kanamori H."/>
            <person name="McCombie W.R."/>
            <person name="Ouyang S."/>
            <person name="Schwartz D.C."/>
            <person name="Tanaka T."/>
            <person name="Wu J."/>
            <person name="Zhou S."/>
            <person name="Childs K.L."/>
            <person name="Davidson R.M."/>
            <person name="Lin H."/>
            <person name="Quesada-Ocampo L."/>
            <person name="Vaillancourt B."/>
            <person name="Sakai H."/>
            <person name="Lee S.S."/>
            <person name="Kim J."/>
            <person name="Numa H."/>
            <person name="Itoh T."/>
            <person name="Buell C.R."/>
            <person name="Matsumoto T."/>
        </authorList>
    </citation>
    <scope>NUCLEOTIDE SEQUENCE [LARGE SCALE GENOMIC DNA]</scope>
    <source>
        <strain evidence="2">cv. Nipponbare</strain>
    </source>
</reference>
<dbReference type="PaxDb" id="39947-A0A0P0XW94"/>